<gene>
    <name evidence="2" type="ORF">BBF96_04920</name>
</gene>
<keyword evidence="1" id="KW-0812">Transmembrane</keyword>
<feature type="transmembrane region" description="Helical" evidence="1">
    <location>
        <begin position="145"/>
        <end position="168"/>
    </location>
</feature>
<accession>A0A3S9SWS4</accession>
<proteinExistence type="predicted"/>
<evidence type="ECO:0000256" key="1">
    <source>
        <dbReference type="SAM" id="Phobius"/>
    </source>
</evidence>
<keyword evidence="3" id="KW-1185">Reference proteome</keyword>
<dbReference type="OrthoDB" id="1680253at2"/>
<dbReference type="RefSeq" id="WP_127016127.1">
    <property type="nucleotide sequence ID" value="NZ_CP016379.1"/>
</dbReference>
<evidence type="ECO:0000313" key="3">
    <source>
        <dbReference type="Proteomes" id="UP000267250"/>
    </source>
</evidence>
<feature type="transmembrane region" description="Helical" evidence="1">
    <location>
        <begin position="50"/>
        <end position="80"/>
    </location>
</feature>
<name>A0A3S9SWS4_9FIRM</name>
<evidence type="ECO:0000313" key="2">
    <source>
        <dbReference type="EMBL" id="AZR72793.1"/>
    </source>
</evidence>
<dbReference type="KEGG" id="aft:BBF96_04920"/>
<dbReference type="Proteomes" id="UP000267250">
    <property type="component" value="Chromosome"/>
</dbReference>
<organism evidence="2 3">
    <name type="scientific">Anoxybacter fermentans</name>
    <dbReference type="NCBI Taxonomy" id="1323375"/>
    <lineage>
        <taxon>Bacteria</taxon>
        <taxon>Bacillati</taxon>
        <taxon>Bacillota</taxon>
        <taxon>Clostridia</taxon>
        <taxon>Halanaerobiales</taxon>
        <taxon>Anoxybacter</taxon>
    </lineage>
</organism>
<protein>
    <submittedName>
        <fullName evidence="2">Uncharacterized protein</fullName>
    </submittedName>
</protein>
<sequence>MFGVIFNLFIKWMVIFLTGIVIKLMDDYLDQELDKIEEKQTLAMILDKAILPYTLLAIVVCMALRPALSGSLFLASYLVGMGHDLRRILPIGWNALEESIIFGVFGILIFGIHEMIGSFTVILSVQLFDDLLDYYTDAKFSRRNFVIRFGFWESIIFCLICLITAIILDVKKTFLVFISLPIVLTALEHGKKLITDE</sequence>
<reference evidence="2 3" key="1">
    <citation type="submission" date="2016-07" db="EMBL/GenBank/DDBJ databases">
        <title>Genome and transcriptome analysis of iron-reducing fermentative bacteria Anoxybacter fermentans.</title>
        <authorList>
            <person name="Zeng X."/>
            <person name="Shao Z."/>
        </authorList>
    </citation>
    <scope>NUCLEOTIDE SEQUENCE [LARGE SCALE GENOMIC DNA]</scope>
    <source>
        <strain evidence="2 3">DY22613</strain>
    </source>
</reference>
<feature type="transmembrane region" description="Helical" evidence="1">
    <location>
        <begin position="6"/>
        <end position="29"/>
    </location>
</feature>
<feature type="transmembrane region" description="Helical" evidence="1">
    <location>
        <begin position="100"/>
        <end position="125"/>
    </location>
</feature>
<dbReference type="EMBL" id="CP016379">
    <property type="protein sequence ID" value="AZR72793.1"/>
    <property type="molecule type" value="Genomic_DNA"/>
</dbReference>
<keyword evidence="1" id="KW-0472">Membrane</keyword>
<keyword evidence="1" id="KW-1133">Transmembrane helix</keyword>
<dbReference type="AlphaFoldDB" id="A0A3S9SWS4"/>